<dbReference type="Gene3D" id="1.10.287.110">
    <property type="entry name" value="DnaJ domain"/>
    <property type="match status" value="1"/>
</dbReference>
<evidence type="ECO:0000259" key="2">
    <source>
        <dbReference type="PROSITE" id="PS50076"/>
    </source>
</evidence>
<feature type="region of interest" description="Disordered" evidence="1">
    <location>
        <begin position="246"/>
        <end position="305"/>
    </location>
</feature>
<dbReference type="Proteomes" id="UP000032142">
    <property type="component" value="Unassembled WGS sequence"/>
</dbReference>
<name>A0A0B0NTD4_GOSAR</name>
<dbReference type="InterPro" id="IPR036869">
    <property type="entry name" value="J_dom_sf"/>
</dbReference>
<dbReference type="PANTHER" id="PTHR45496">
    <property type="entry name" value="CHAPERONE DNAJ-DOMAIN SUPERFAMILY PROTEIN"/>
    <property type="match status" value="1"/>
</dbReference>
<dbReference type="Pfam" id="PF23551">
    <property type="entry name" value="Zn_ribbon_20"/>
    <property type="match status" value="1"/>
</dbReference>
<accession>A0A0B0NTD4</accession>
<dbReference type="SMART" id="SM00271">
    <property type="entry name" value="DnaJ"/>
    <property type="match status" value="1"/>
</dbReference>
<protein>
    <submittedName>
        <fullName evidence="3">Protein HLJ1</fullName>
    </submittedName>
</protein>
<proteinExistence type="predicted"/>
<organism evidence="3 4">
    <name type="scientific">Gossypium arboreum</name>
    <name type="common">Tree cotton</name>
    <name type="synonym">Gossypium nanking</name>
    <dbReference type="NCBI Taxonomy" id="29729"/>
    <lineage>
        <taxon>Eukaryota</taxon>
        <taxon>Viridiplantae</taxon>
        <taxon>Streptophyta</taxon>
        <taxon>Embryophyta</taxon>
        <taxon>Tracheophyta</taxon>
        <taxon>Spermatophyta</taxon>
        <taxon>Magnoliopsida</taxon>
        <taxon>eudicotyledons</taxon>
        <taxon>Gunneridae</taxon>
        <taxon>Pentapetalae</taxon>
        <taxon>rosids</taxon>
        <taxon>malvids</taxon>
        <taxon>Malvales</taxon>
        <taxon>Malvaceae</taxon>
        <taxon>Malvoideae</taxon>
        <taxon>Gossypium</taxon>
    </lineage>
</organism>
<evidence type="ECO:0000256" key="1">
    <source>
        <dbReference type="SAM" id="MobiDB-lite"/>
    </source>
</evidence>
<dbReference type="AlphaFoldDB" id="A0A0B0NTD4"/>
<gene>
    <name evidence="3" type="ORF">F383_18078</name>
</gene>
<sequence>MEGNGSRADAKLLLGIAKKLLQGRHFKASRDVAVLAQQTDPLLEGPDQILAVIDVVVADVKRINDQHDWYSILQIDCRSQDNDLIEKQYHRLTLLLDPEQNKFPFADDAFKLVSDAWSILSNSSKKSVYDKEFDSCTRIDLSTAGDRSYHAGESTVRGEAQNQERMQNLELRKENQRPRMSTFWTACPYCYMLFEYPRIYEGCCLRCQNCDRAFHGVLIQTLPPLIPEKEAYYCTWAFFPLLSSGQETEVEPPPGFPDKRRGSERNDGRESEVKAPPGFPEKRRGAQRNGGTMALPPPASAPTTTMKKATESIDNVAGISGNLTIMQEFLRWRQPILMKVEGRIMLRLQLRYIWGRFCSLQLLSCILPKAVRLEQDCLGATPLEMLSPKAVRLPSMNRDLLPAFLQQYVSREHQQ</sequence>
<dbReference type="PROSITE" id="PS50076">
    <property type="entry name" value="DNAJ_2"/>
    <property type="match status" value="1"/>
</dbReference>
<keyword evidence="4" id="KW-1185">Reference proteome</keyword>
<evidence type="ECO:0000313" key="4">
    <source>
        <dbReference type="Proteomes" id="UP000032142"/>
    </source>
</evidence>
<dbReference type="InterPro" id="IPR056988">
    <property type="entry name" value="Zn_ribbon_pln"/>
</dbReference>
<feature type="domain" description="J" evidence="2">
    <location>
        <begin position="68"/>
        <end position="133"/>
    </location>
</feature>
<dbReference type="SUPFAM" id="SSF46565">
    <property type="entry name" value="Chaperone J-domain"/>
    <property type="match status" value="1"/>
</dbReference>
<dbReference type="EMBL" id="KN402932">
    <property type="protein sequence ID" value="KHG15084.1"/>
    <property type="molecule type" value="Genomic_DNA"/>
</dbReference>
<dbReference type="InterPro" id="IPR053052">
    <property type="entry name" value="Imprinting_Balance_Reg"/>
</dbReference>
<dbReference type="PROSITE" id="PS00636">
    <property type="entry name" value="DNAJ_1"/>
    <property type="match status" value="1"/>
</dbReference>
<feature type="compositionally biased region" description="Basic and acidic residues" evidence="1">
    <location>
        <begin position="257"/>
        <end position="273"/>
    </location>
</feature>
<dbReference type="InterPro" id="IPR018253">
    <property type="entry name" value="DnaJ_domain_CS"/>
</dbReference>
<dbReference type="Pfam" id="PF00226">
    <property type="entry name" value="DnaJ"/>
    <property type="match status" value="1"/>
</dbReference>
<dbReference type="PANTHER" id="PTHR45496:SF1">
    <property type="entry name" value="CHAPERONE DNAJ-DOMAIN SUPERFAMILY PROTEIN"/>
    <property type="match status" value="1"/>
</dbReference>
<dbReference type="CDD" id="cd06257">
    <property type="entry name" value="DnaJ"/>
    <property type="match status" value="1"/>
</dbReference>
<dbReference type="InterPro" id="IPR001623">
    <property type="entry name" value="DnaJ_domain"/>
</dbReference>
<evidence type="ECO:0000313" key="3">
    <source>
        <dbReference type="EMBL" id="KHG15084.1"/>
    </source>
</evidence>
<reference evidence="4" key="1">
    <citation type="submission" date="2014-09" db="EMBL/GenBank/DDBJ databases">
        <authorList>
            <person name="Mudge J."/>
            <person name="Ramaraj T."/>
            <person name="Lindquist I.E."/>
            <person name="Bharti A.K."/>
            <person name="Sundararajan A."/>
            <person name="Cameron C.T."/>
            <person name="Woodward J.E."/>
            <person name="May G.D."/>
            <person name="Brubaker C."/>
            <person name="Broadhvest J."/>
            <person name="Wilkins T.A."/>
        </authorList>
    </citation>
    <scope>NUCLEOTIDE SEQUENCE</scope>
    <source>
        <strain evidence="4">cv. AKA8401</strain>
    </source>
</reference>